<feature type="region of interest" description="Disordered" evidence="1">
    <location>
        <begin position="1"/>
        <end position="127"/>
    </location>
</feature>
<protein>
    <submittedName>
        <fullName evidence="2">Uncharacterized protein</fullName>
    </submittedName>
</protein>
<name>A0A8S5TGW8_9CAUD</name>
<accession>A0A8S5TGW8</accession>
<reference evidence="2" key="1">
    <citation type="journal article" date="2021" name="Proc. Natl. Acad. Sci. U.S.A.">
        <title>A Catalog of Tens of Thousands of Viruses from Human Metagenomes Reveals Hidden Associations with Chronic Diseases.</title>
        <authorList>
            <person name="Tisza M.J."/>
            <person name="Buck C.B."/>
        </authorList>
    </citation>
    <scope>NUCLEOTIDE SEQUENCE</scope>
    <source>
        <strain evidence="2">CtIty1</strain>
    </source>
</reference>
<proteinExistence type="predicted"/>
<dbReference type="EMBL" id="BK032823">
    <property type="protein sequence ID" value="DAF62518.1"/>
    <property type="molecule type" value="Genomic_DNA"/>
</dbReference>
<evidence type="ECO:0000256" key="1">
    <source>
        <dbReference type="SAM" id="MobiDB-lite"/>
    </source>
</evidence>
<organism evidence="2">
    <name type="scientific">Myoviridae sp. ctIty1</name>
    <dbReference type="NCBI Taxonomy" id="2827673"/>
    <lineage>
        <taxon>Viruses</taxon>
        <taxon>Duplodnaviria</taxon>
        <taxon>Heunggongvirae</taxon>
        <taxon>Uroviricota</taxon>
        <taxon>Caudoviricetes</taxon>
    </lineage>
</organism>
<feature type="compositionally biased region" description="Acidic residues" evidence="1">
    <location>
        <begin position="76"/>
        <end position="107"/>
    </location>
</feature>
<evidence type="ECO:0000313" key="2">
    <source>
        <dbReference type="EMBL" id="DAF62518.1"/>
    </source>
</evidence>
<sequence>MNLFERLILQEAPNPPQPNPEEEGQQPPNFVDGPEAQESAPEDPNAGQPEDAPPQDGGGDSPEQPDMNMGGGGEEPAPEDGEGGEGEEGSEDGDMEGGEEGGDEGLEGPEAQQQADDFSSDEQEVFSDLKPEQMAVKHKELKKQFKNFNDTIFSAIDKINNISHASYDDSLLSFISRKLLELKDMSRDYLLDVYDTKSYIENQIQLQKMVTTFNYITNLLSNIKQNREAEYVRSAKENDKNNNTRSEDYPYLFVKDIELD</sequence>